<dbReference type="AlphaFoldDB" id="A0A2S1LHB5"/>
<dbReference type="InterPro" id="IPR034660">
    <property type="entry name" value="DinB/YfiT-like"/>
</dbReference>
<dbReference type="Gene3D" id="1.20.120.450">
    <property type="entry name" value="dinb family like domain"/>
    <property type="match status" value="1"/>
</dbReference>
<evidence type="ECO:0000313" key="1">
    <source>
        <dbReference type="EMBL" id="AWG23143.1"/>
    </source>
</evidence>
<dbReference type="InterPro" id="IPR011466">
    <property type="entry name" value="DUF1572"/>
</dbReference>
<proteinExistence type="predicted"/>
<reference evidence="1 2" key="1">
    <citation type="submission" date="2017-04" db="EMBL/GenBank/DDBJ databases">
        <title>Compelte genome sequence of WV33.</title>
        <authorList>
            <person name="Lee P.C."/>
        </authorList>
    </citation>
    <scope>NUCLEOTIDE SEQUENCE [LARGE SCALE GENOMIC DNA]</scope>
    <source>
        <strain evidence="1 2">WV33</strain>
    </source>
</reference>
<dbReference type="RefSeq" id="WP_108742047.1">
    <property type="nucleotide sequence ID" value="NZ_CP020918.1"/>
</dbReference>
<dbReference type="Proteomes" id="UP000244527">
    <property type="component" value="Chromosome"/>
</dbReference>
<sequence length="193" mass="22559">MDPTTVYLESSIKQFLYYKTIGEKAMKQLQPEQLFIQTNADCNSIATMVKHLSGNMRSRWTNLLTNDGEKEWRNRDAEFENHPATVEEVFACWNNGWNCLFDTLQSLQTSDLMSIVYIRNEGHTVLEAINRQLAHYPYHVGQIIFCAKELKNSPWESLSIPRNNSKNYNTDKFAKAKEIKNFTEEEIKRLNNK</sequence>
<dbReference type="OrthoDB" id="68731at2"/>
<evidence type="ECO:0008006" key="3">
    <source>
        <dbReference type="Google" id="ProtNLM"/>
    </source>
</evidence>
<evidence type="ECO:0000313" key="2">
    <source>
        <dbReference type="Proteomes" id="UP000244527"/>
    </source>
</evidence>
<dbReference type="Pfam" id="PF07609">
    <property type="entry name" value="DUF1572"/>
    <property type="match status" value="1"/>
</dbReference>
<keyword evidence="2" id="KW-1185">Reference proteome</keyword>
<protein>
    <recommendedName>
        <fullName evidence="3">DUF1572 domain-containing protein</fullName>
    </recommendedName>
</protein>
<accession>A0A2S1LHB5</accession>
<dbReference type="EMBL" id="CP020918">
    <property type="protein sequence ID" value="AWG23143.1"/>
    <property type="molecule type" value="Genomic_DNA"/>
</dbReference>
<gene>
    <name evidence="1" type="ORF">FFWV33_17210</name>
</gene>
<dbReference type="SUPFAM" id="SSF109854">
    <property type="entry name" value="DinB/YfiT-like putative metalloenzymes"/>
    <property type="match status" value="1"/>
</dbReference>
<dbReference type="KEGG" id="ffa:FFWV33_17210"/>
<name>A0A2S1LHB5_9FLAO</name>
<organism evidence="1 2">
    <name type="scientific">Flavobacterium faecale</name>
    <dbReference type="NCBI Taxonomy" id="1355330"/>
    <lineage>
        <taxon>Bacteria</taxon>
        <taxon>Pseudomonadati</taxon>
        <taxon>Bacteroidota</taxon>
        <taxon>Flavobacteriia</taxon>
        <taxon>Flavobacteriales</taxon>
        <taxon>Flavobacteriaceae</taxon>
        <taxon>Flavobacterium</taxon>
    </lineage>
</organism>